<accession>A0A8S1KSF3</accession>
<sequence length="80" mass="9191">MKNVRSVSQNSPTLELLQSIKINQAKDLGPFQDVKIIAKPDKIRKSNVKLDNNYKYQDSMASIAYSKLLKILNMRQILIK</sequence>
<dbReference type="EMBL" id="CAJJDN010000011">
    <property type="protein sequence ID" value="CAD8057847.1"/>
    <property type="molecule type" value="Genomic_DNA"/>
</dbReference>
<comment type="caution">
    <text evidence="1">The sequence shown here is derived from an EMBL/GenBank/DDBJ whole genome shotgun (WGS) entry which is preliminary data.</text>
</comment>
<protein>
    <submittedName>
        <fullName evidence="1">Uncharacterized protein</fullName>
    </submittedName>
</protein>
<dbReference type="Proteomes" id="UP000692954">
    <property type="component" value="Unassembled WGS sequence"/>
</dbReference>
<gene>
    <name evidence="1" type="ORF">PSON_ATCC_30995.1.T0110422</name>
</gene>
<proteinExistence type="predicted"/>
<organism evidence="1 2">
    <name type="scientific">Paramecium sonneborni</name>
    <dbReference type="NCBI Taxonomy" id="65129"/>
    <lineage>
        <taxon>Eukaryota</taxon>
        <taxon>Sar</taxon>
        <taxon>Alveolata</taxon>
        <taxon>Ciliophora</taxon>
        <taxon>Intramacronucleata</taxon>
        <taxon>Oligohymenophorea</taxon>
        <taxon>Peniculida</taxon>
        <taxon>Parameciidae</taxon>
        <taxon>Paramecium</taxon>
    </lineage>
</organism>
<evidence type="ECO:0000313" key="2">
    <source>
        <dbReference type="Proteomes" id="UP000692954"/>
    </source>
</evidence>
<reference evidence="1" key="1">
    <citation type="submission" date="2021-01" db="EMBL/GenBank/DDBJ databases">
        <authorList>
            <consortium name="Genoscope - CEA"/>
            <person name="William W."/>
        </authorList>
    </citation>
    <scope>NUCLEOTIDE SEQUENCE</scope>
</reference>
<name>A0A8S1KSF3_9CILI</name>
<keyword evidence="2" id="KW-1185">Reference proteome</keyword>
<dbReference type="AlphaFoldDB" id="A0A8S1KSF3"/>
<evidence type="ECO:0000313" key="1">
    <source>
        <dbReference type="EMBL" id="CAD8057847.1"/>
    </source>
</evidence>